<accession>A0A5C7J5I7</accession>
<evidence type="ECO:0000313" key="2">
    <source>
        <dbReference type="EMBL" id="TXG76763.1"/>
    </source>
</evidence>
<comment type="caution">
    <text evidence="2">The sequence shown here is derived from an EMBL/GenBank/DDBJ whole genome shotgun (WGS) entry which is preliminary data.</text>
</comment>
<evidence type="ECO:0000259" key="1">
    <source>
        <dbReference type="Pfam" id="PF04233"/>
    </source>
</evidence>
<name>A0A5C7J5I7_9BACT</name>
<gene>
    <name evidence="2" type="ORF">E6Q11_04135</name>
</gene>
<dbReference type="EMBL" id="SSDS01000065">
    <property type="protein sequence ID" value="TXG76763.1"/>
    <property type="molecule type" value="Genomic_DNA"/>
</dbReference>
<dbReference type="Proteomes" id="UP000321026">
    <property type="component" value="Unassembled WGS sequence"/>
</dbReference>
<reference evidence="2 3" key="1">
    <citation type="submission" date="2018-09" db="EMBL/GenBank/DDBJ databases">
        <title>Metagenome Assembled Genomes from an Advanced Water Purification Facility.</title>
        <authorList>
            <person name="Stamps B.W."/>
            <person name="Spear J.R."/>
        </authorList>
    </citation>
    <scope>NUCLEOTIDE SEQUENCE [LARGE SCALE GENOMIC DNA]</scope>
    <source>
        <strain evidence="2">Bin_63_2</strain>
    </source>
</reference>
<evidence type="ECO:0000313" key="3">
    <source>
        <dbReference type="Proteomes" id="UP000321026"/>
    </source>
</evidence>
<dbReference type="AlphaFoldDB" id="A0A5C7J5I7"/>
<feature type="domain" description="Phage head morphogenesis" evidence="1">
    <location>
        <begin position="122"/>
        <end position="224"/>
    </location>
</feature>
<dbReference type="NCBIfam" id="TIGR01641">
    <property type="entry name" value="phageSPP1_gp7"/>
    <property type="match status" value="1"/>
</dbReference>
<sequence length="233" mass="26590">MNKIPTIKGSAQARLLLYRLLSLKLTSAEEGVLTSSPHLWEDLIERLEAEIGSDAQIRSDRAELNRAFSYIDQSTREGLQKQIERITGQSLWLGIQATSLLDAFVDEHVKLIKSIQREHAEKIGLLITRGIREGRLQKQLTHDIRQTTALSKRRAQLIARNAPLQYSGALTRHHQTSAGIKQYYWQTSHDERVRESHRSRDGKVYEWDGPGPHPRSEVNCRCDAVPILETQPD</sequence>
<dbReference type="Pfam" id="PF04233">
    <property type="entry name" value="Phage_Mu_F"/>
    <property type="match status" value="1"/>
</dbReference>
<dbReference type="InterPro" id="IPR006528">
    <property type="entry name" value="Phage_head_morphogenesis_dom"/>
</dbReference>
<protein>
    <recommendedName>
        <fullName evidence="1">Phage head morphogenesis domain-containing protein</fullName>
    </recommendedName>
</protein>
<organism evidence="2 3">
    <name type="scientific">Candidatus Dojkabacteria bacterium</name>
    <dbReference type="NCBI Taxonomy" id="2099670"/>
    <lineage>
        <taxon>Bacteria</taxon>
        <taxon>Candidatus Dojkabacteria</taxon>
    </lineage>
</organism>
<proteinExistence type="predicted"/>